<dbReference type="Pfam" id="PF01384">
    <property type="entry name" value="PHO4"/>
    <property type="match status" value="1"/>
</dbReference>
<keyword evidence="3 6" id="KW-0812">Transmembrane</keyword>
<keyword evidence="5 6" id="KW-0472">Membrane</keyword>
<evidence type="ECO:0000313" key="8">
    <source>
        <dbReference type="EMBL" id="OCI30765.1"/>
    </source>
</evidence>
<accession>A0A161YJT4</accession>
<feature type="transmembrane region" description="Helical" evidence="6">
    <location>
        <begin position="109"/>
        <end position="131"/>
    </location>
</feature>
<comment type="subcellular location">
    <subcellularLocation>
        <location evidence="1 6">Membrane</location>
        <topology evidence="1 6">Multi-pass membrane protein</topology>
    </subcellularLocation>
</comment>
<feature type="transmembrane region" description="Helical" evidence="6">
    <location>
        <begin position="47"/>
        <end position="70"/>
    </location>
</feature>
<keyword evidence="2 6" id="KW-0813">Transport</keyword>
<dbReference type="GO" id="GO:0005315">
    <property type="term" value="F:phosphate transmembrane transporter activity"/>
    <property type="evidence" value="ECO:0007669"/>
    <property type="project" value="InterPro"/>
</dbReference>
<proteinExistence type="inferred from homology"/>
<reference evidence="7 9" key="1">
    <citation type="submission" date="2016-01" db="EMBL/GenBank/DDBJ databases">
        <title>Genome sequence of Oerskovia enterophila VJag, an agar and cellulose degrading bacterium.</title>
        <authorList>
            <person name="Poehlein A."/>
            <person name="Jag V."/>
            <person name="Bengelsdorf F."/>
            <person name="Duerre P."/>
            <person name="Daniel R."/>
        </authorList>
    </citation>
    <scope>NUCLEOTIDE SEQUENCE [LARGE SCALE GENOMIC DNA]</scope>
    <source>
        <strain evidence="7 9">VJag</strain>
    </source>
</reference>
<evidence type="ECO:0000256" key="3">
    <source>
        <dbReference type="ARBA" id="ARBA00022692"/>
    </source>
</evidence>
<dbReference type="PATRIC" id="fig|43678.3.peg.732"/>
<organism evidence="7 9">
    <name type="scientific">Oerskovia enterophila</name>
    <dbReference type="NCBI Taxonomy" id="43678"/>
    <lineage>
        <taxon>Bacteria</taxon>
        <taxon>Bacillati</taxon>
        <taxon>Actinomycetota</taxon>
        <taxon>Actinomycetes</taxon>
        <taxon>Micrococcales</taxon>
        <taxon>Cellulomonadaceae</taxon>
        <taxon>Oerskovia</taxon>
    </lineage>
</organism>
<dbReference type="PANTHER" id="PTHR11101:SF54">
    <property type="entry name" value="LOW-AFFINITY INORGANIC PHOSPHATE TRANSPORTER-RELATED"/>
    <property type="match status" value="1"/>
</dbReference>
<comment type="caution">
    <text evidence="7">The sequence shown here is derived from an EMBL/GenBank/DDBJ whole genome shotgun (WGS) entry which is preliminary data.</text>
</comment>
<feature type="transmembrane region" description="Helical" evidence="6">
    <location>
        <begin position="336"/>
        <end position="356"/>
    </location>
</feature>
<sequence length="416" mass="42127">MEYVTETILLALVVVTALAFDFTNGFHDTGNAMATSIATRALKPKTAVALSAVLNLVGAFLSLAVAATIAKGIVDANIITLEVVLAGLVGGITWNLLTWLLGIPSSSSHALIGGVVGSVLAAVGTSGVLWTGVLSKVMIPALLAPVIAIGVAALGTFLVARITKDLPQDTTSRGFRWGQIGSASLVSLAHGTNDAQKSMGIILLALIAGGAVPADSGVPFWVVLACATFMALGTYLGGWRVIRTLGKGLVEIDSRQGMAAETSSAAVILLSSHFGFSLSTTHVATGSILGSGVGMPGAKVRWGVAGKMLAAWGLTLPAAGLVGAFCFWLQDVIGGVGGTVAVFTLLIGVSAAIWIASRRKPISADNVNDEWDGDETPAAVVDAAETFTVVAAEATAEAEATVAAAPTTTRREGVPA</sequence>
<dbReference type="GO" id="GO:0035435">
    <property type="term" value="P:phosphate ion transmembrane transport"/>
    <property type="evidence" value="ECO:0007669"/>
    <property type="project" value="TreeGrafter"/>
</dbReference>
<keyword evidence="6" id="KW-0592">Phosphate transport</keyword>
<evidence type="ECO:0000256" key="2">
    <source>
        <dbReference type="ARBA" id="ARBA00022448"/>
    </source>
</evidence>
<evidence type="ECO:0000256" key="6">
    <source>
        <dbReference type="RuleBase" id="RU363058"/>
    </source>
</evidence>
<dbReference type="EMBL" id="LRIE01000046">
    <property type="protein sequence ID" value="KZM36638.1"/>
    <property type="molecule type" value="Genomic_DNA"/>
</dbReference>
<dbReference type="RefSeq" id="WP_082618509.1">
    <property type="nucleotide sequence ID" value="NZ_JBIVGF010000012.1"/>
</dbReference>
<feature type="transmembrane region" description="Helical" evidence="6">
    <location>
        <begin position="76"/>
        <end position="97"/>
    </location>
</feature>
<gene>
    <name evidence="7" type="primary">pitA_2</name>
    <name evidence="8" type="synonym">pitA_1</name>
    <name evidence="8" type="ORF">OERS_25250</name>
    <name evidence="7" type="ORF">OJAG_06940</name>
</gene>
<feature type="transmembrane region" description="Helical" evidence="6">
    <location>
        <begin position="220"/>
        <end position="239"/>
    </location>
</feature>
<evidence type="ECO:0000256" key="5">
    <source>
        <dbReference type="ARBA" id="ARBA00023136"/>
    </source>
</evidence>
<comment type="similarity">
    <text evidence="6">Belongs to the inorganic phosphate transporter (PiT) (TC 2.A.20) family.</text>
</comment>
<dbReference type="EMBL" id="MAQA01000029">
    <property type="protein sequence ID" value="OCI30765.1"/>
    <property type="molecule type" value="Genomic_DNA"/>
</dbReference>
<feature type="transmembrane region" description="Helical" evidence="6">
    <location>
        <begin position="6"/>
        <end position="26"/>
    </location>
</feature>
<evidence type="ECO:0000313" key="9">
    <source>
        <dbReference type="Proteomes" id="UP000076447"/>
    </source>
</evidence>
<keyword evidence="10" id="KW-1185">Reference proteome</keyword>
<evidence type="ECO:0000313" key="10">
    <source>
        <dbReference type="Proteomes" id="UP000093412"/>
    </source>
</evidence>
<protein>
    <recommendedName>
        <fullName evidence="6">Phosphate transporter</fullName>
    </recommendedName>
</protein>
<dbReference type="PANTHER" id="PTHR11101">
    <property type="entry name" value="PHOSPHATE TRANSPORTER"/>
    <property type="match status" value="1"/>
</dbReference>
<dbReference type="AlphaFoldDB" id="A0A161YJT4"/>
<evidence type="ECO:0000313" key="7">
    <source>
        <dbReference type="EMBL" id="KZM36638.1"/>
    </source>
</evidence>
<dbReference type="OrthoDB" id="9779554at2"/>
<evidence type="ECO:0000256" key="4">
    <source>
        <dbReference type="ARBA" id="ARBA00022989"/>
    </source>
</evidence>
<dbReference type="STRING" id="43678.OJAG_06940"/>
<feature type="transmembrane region" description="Helical" evidence="6">
    <location>
        <begin position="198"/>
        <end position="214"/>
    </location>
</feature>
<dbReference type="Proteomes" id="UP000076447">
    <property type="component" value="Unassembled WGS sequence"/>
</dbReference>
<name>A0A161YJT4_9CELL</name>
<keyword evidence="4 6" id="KW-1133">Transmembrane helix</keyword>
<feature type="transmembrane region" description="Helical" evidence="6">
    <location>
        <begin position="309"/>
        <end position="330"/>
    </location>
</feature>
<reference evidence="8 10" key="2">
    <citation type="submission" date="2016-06" db="EMBL/GenBank/DDBJ databases">
        <title>Genome sequence of Oerskovia enterophila DSM 43852.</title>
        <authorList>
            <person name="Poehlein A."/>
            <person name="Jag V."/>
            <person name="Bengelsdorf F.R."/>
            <person name="Daniel R."/>
            <person name="Duerre P."/>
        </authorList>
    </citation>
    <scope>NUCLEOTIDE SEQUENCE [LARGE SCALE GENOMIC DNA]</scope>
    <source>
        <strain evidence="8 10">DSM 43852</strain>
    </source>
</reference>
<dbReference type="InterPro" id="IPR001204">
    <property type="entry name" value="Phos_transporter"/>
</dbReference>
<evidence type="ECO:0000256" key="1">
    <source>
        <dbReference type="ARBA" id="ARBA00004141"/>
    </source>
</evidence>
<dbReference type="GO" id="GO:0016020">
    <property type="term" value="C:membrane"/>
    <property type="evidence" value="ECO:0007669"/>
    <property type="project" value="UniProtKB-SubCell"/>
</dbReference>
<feature type="transmembrane region" description="Helical" evidence="6">
    <location>
        <begin position="137"/>
        <end position="160"/>
    </location>
</feature>
<dbReference type="Proteomes" id="UP000093412">
    <property type="component" value="Unassembled WGS sequence"/>
</dbReference>